<keyword evidence="8 12" id="KW-0406">Ion transport</keyword>
<sequence>MACLYKTTFFTSEDYIQLRKNIVIRNCGERVIWIITMISALICSVSLVWITFSRYYESPLVTTQMPEGVSVSKIIFPAVGICTNNRISKRAVTELARKLLQEERNKNYTEKEMLSLLHGLGWLYNQQSIDDKQVQAMKLHRALGDYDVNELLRNVRINLLWEG</sequence>
<evidence type="ECO:0000256" key="3">
    <source>
        <dbReference type="ARBA" id="ARBA00022448"/>
    </source>
</evidence>
<gene>
    <name evidence="14" type="primary">jg16603</name>
    <name evidence="14" type="ORF">PAEG_LOCUS11018</name>
</gene>
<keyword evidence="11 12" id="KW-0407">Ion channel</keyword>
<evidence type="ECO:0000256" key="11">
    <source>
        <dbReference type="ARBA" id="ARBA00023303"/>
    </source>
</evidence>
<keyword evidence="10 12" id="KW-0739">Sodium transport</keyword>
<dbReference type="AlphaFoldDB" id="A0A8S4R7F8"/>
<evidence type="ECO:0000256" key="13">
    <source>
        <dbReference type="SAM" id="Phobius"/>
    </source>
</evidence>
<evidence type="ECO:0000256" key="7">
    <source>
        <dbReference type="ARBA" id="ARBA00023053"/>
    </source>
</evidence>
<protein>
    <submittedName>
        <fullName evidence="14">Jg16603 protein</fullName>
    </submittedName>
</protein>
<organism evidence="14 15">
    <name type="scientific">Pararge aegeria aegeria</name>
    <dbReference type="NCBI Taxonomy" id="348720"/>
    <lineage>
        <taxon>Eukaryota</taxon>
        <taxon>Metazoa</taxon>
        <taxon>Ecdysozoa</taxon>
        <taxon>Arthropoda</taxon>
        <taxon>Hexapoda</taxon>
        <taxon>Insecta</taxon>
        <taxon>Pterygota</taxon>
        <taxon>Neoptera</taxon>
        <taxon>Endopterygota</taxon>
        <taxon>Lepidoptera</taxon>
        <taxon>Glossata</taxon>
        <taxon>Ditrysia</taxon>
        <taxon>Papilionoidea</taxon>
        <taxon>Nymphalidae</taxon>
        <taxon>Satyrinae</taxon>
        <taxon>Satyrini</taxon>
        <taxon>Parargina</taxon>
        <taxon>Pararge</taxon>
    </lineage>
</organism>
<evidence type="ECO:0000256" key="5">
    <source>
        <dbReference type="ARBA" id="ARBA00022692"/>
    </source>
</evidence>
<keyword evidence="9 13" id="KW-0472">Membrane</keyword>
<evidence type="ECO:0000256" key="10">
    <source>
        <dbReference type="ARBA" id="ARBA00023201"/>
    </source>
</evidence>
<evidence type="ECO:0000313" key="15">
    <source>
        <dbReference type="Proteomes" id="UP000838756"/>
    </source>
</evidence>
<proteinExistence type="inferred from homology"/>
<evidence type="ECO:0000256" key="8">
    <source>
        <dbReference type="ARBA" id="ARBA00023065"/>
    </source>
</evidence>
<dbReference type="OrthoDB" id="8062007at2759"/>
<comment type="similarity">
    <text evidence="2 12">Belongs to the amiloride-sensitive sodium channel (TC 1.A.6) family.</text>
</comment>
<evidence type="ECO:0000313" key="14">
    <source>
        <dbReference type="EMBL" id="CAH2232839.1"/>
    </source>
</evidence>
<keyword evidence="4 12" id="KW-0894">Sodium channel</keyword>
<evidence type="ECO:0000256" key="4">
    <source>
        <dbReference type="ARBA" id="ARBA00022461"/>
    </source>
</evidence>
<keyword evidence="3 12" id="KW-0813">Transport</keyword>
<dbReference type="InterPro" id="IPR001873">
    <property type="entry name" value="ENaC"/>
</dbReference>
<dbReference type="GO" id="GO:0016020">
    <property type="term" value="C:membrane"/>
    <property type="evidence" value="ECO:0007669"/>
    <property type="project" value="UniProtKB-SubCell"/>
</dbReference>
<dbReference type="Proteomes" id="UP000838756">
    <property type="component" value="Unassembled WGS sequence"/>
</dbReference>
<dbReference type="GO" id="GO:0005272">
    <property type="term" value="F:sodium channel activity"/>
    <property type="evidence" value="ECO:0007669"/>
    <property type="project" value="UniProtKB-KW"/>
</dbReference>
<accession>A0A8S4R7F8</accession>
<dbReference type="Pfam" id="PF00858">
    <property type="entry name" value="ASC"/>
    <property type="match status" value="1"/>
</dbReference>
<evidence type="ECO:0000256" key="1">
    <source>
        <dbReference type="ARBA" id="ARBA00004141"/>
    </source>
</evidence>
<evidence type="ECO:0000256" key="6">
    <source>
        <dbReference type="ARBA" id="ARBA00022989"/>
    </source>
</evidence>
<comment type="caution">
    <text evidence="14">The sequence shown here is derived from an EMBL/GenBank/DDBJ whole genome shotgun (WGS) entry which is preliminary data.</text>
</comment>
<name>A0A8S4R7F8_9NEOP</name>
<dbReference type="EMBL" id="CAKXAJ010024920">
    <property type="protein sequence ID" value="CAH2232839.1"/>
    <property type="molecule type" value="Genomic_DNA"/>
</dbReference>
<evidence type="ECO:0000256" key="12">
    <source>
        <dbReference type="RuleBase" id="RU000679"/>
    </source>
</evidence>
<keyword evidence="5 12" id="KW-0812">Transmembrane</keyword>
<keyword evidence="15" id="KW-1185">Reference proteome</keyword>
<reference evidence="14" key="1">
    <citation type="submission" date="2022-03" db="EMBL/GenBank/DDBJ databases">
        <authorList>
            <person name="Lindestad O."/>
        </authorList>
    </citation>
    <scope>NUCLEOTIDE SEQUENCE</scope>
</reference>
<feature type="transmembrane region" description="Helical" evidence="13">
    <location>
        <begin position="31"/>
        <end position="52"/>
    </location>
</feature>
<evidence type="ECO:0000256" key="9">
    <source>
        <dbReference type="ARBA" id="ARBA00023136"/>
    </source>
</evidence>
<comment type="subcellular location">
    <subcellularLocation>
        <location evidence="1">Membrane</location>
        <topology evidence="1">Multi-pass membrane protein</topology>
    </subcellularLocation>
</comment>
<keyword evidence="7" id="KW-0915">Sodium</keyword>
<keyword evidence="6 13" id="KW-1133">Transmembrane helix</keyword>
<evidence type="ECO:0000256" key="2">
    <source>
        <dbReference type="ARBA" id="ARBA00007193"/>
    </source>
</evidence>